<protein>
    <recommendedName>
        <fullName evidence="2 7">GTPase Era</fullName>
    </recommendedName>
</protein>
<dbReference type="InterPro" id="IPR006073">
    <property type="entry name" value="GTP-bd"/>
</dbReference>
<feature type="region of interest" description="G4" evidence="8">
    <location>
        <begin position="133"/>
        <end position="136"/>
    </location>
</feature>
<dbReference type="GO" id="GO:0005525">
    <property type="term" value="F:GTP binding"/>
    <property type="evidence" value="ECO:0007669"/>
    <property type="project" value="UniProtKB-UniRule"/>
</dbReference>
<dbReference type="GO" id="GO:0070181">
    <property type="term" value="F:small ribosomal subunit rRNA binding"/>
    <property type="evidence" value="ECO:0007669"/>
    <property type="project" value="UniProtKB-UniRule"/>
</dbReference>
<feature type="binding site" evidence="7">
    <location>
        <begin position="71"/>
        <end position="75"/>
    </location>
    <ligand>
        <name>GTP</name>
        <dbReference type="ChEBI" id="CHEBI:37565"/>
    </ligand>
</feature>
<evidence type="ECO:0000256" key="6">
    <source>
        <dbReference type="ARBA" id="ARBA00023134"/>
    </source>
</evidence>
<comment type="caution">
    <text evidence="12">The sequence shown here is derived from an EMBL/GenBank/DDBJ whole genome shotgun (WGS) entry which is preliminary data.</text>
</comment>
<feature type="region of interest" description="G3" evidence="8">
    <location>
        <begin position="71"/>
        <end position="74"/>
    </location>
</feature>
<feature type="region of interest" description="G1" evidence="8">
    <location>
        <begin position="24"/>
        <end position="31"/>
    </location>
</feature>
<evidence type="ECO:0000313" key="12">
    <source>
        <dbReference type="EMBL" id="KRO71855.1"/>
    </source>
</evidence>
<evidence type="ECO:0000256" key="4">
    <source>
        <dbReference type="ARBA" id="ARBA00022741"/>
    </source>
</evidence>
<feature type="region of interest" description="G5" evidence="8">
    <location>
        <begin position="163"/>
        <end position="165"/>
    </location>
</feature>
<proteinExistence type="inferred from homology"/>
<evidence type="ECO:0000256" key="7">
    <source>
        <dbReference type="HAMAP-Rule" id="MF_00367"/>
    </source>
</evidence>
<evidence type="ECO:0000256" key="5">
    <source>
        <dbReference type="ARBA" id="ARBA00022884"/>
    </source>
</evidence>
<dbReference type="PROSITE" id="PS50823">
    <property type="entry name" value="KH_TYPE_2"/>
    <property type="match status" value="1"/>
</dbReference>
<evidence type="ECO:0000256" key="8">
    <source>
        <dbReference type="PROSITE-ProRule" id="PRU01050"/>
    </source>
</evidence>
<comment type="similarity">
    <text evidence="1 7 8 9">Belongs to the TRAFAC class TrmE-Era-EngA-EngB-Septin-like GTPase superfamily. Era GTPase family.</text>
</comment>
<keyword evidence="7" id="KW-0963">Cytoplasm</keyword>
<dbReference type="Gene3D" id="3.30.300.20">
    <property type="match status" value="1"/>
</dbReference>
<feature type="binding site" evidence="7">
    <location>
        <begin position="133"/>
        <end position="136"/>
    </location>
    <ligand>
        <name>GTP</name>
        <dbReference type="ChEBI" id="CHEBI:37565"/>
    </ligand>
</feature>
<dbReference type="PANTHER" id="PTHR42698">
    <property type="entry name" value="GTPASE ERA"/>
    <property type="match status" value="1"/>
</dbReference>
<dbReference type="GO" id="GO:0005886">
    <property type="term" value="C:plasma membrane"/>
    <property type="evidence" value="ECO:0007669"/>
    <property type="project" value="UniProtKB-SubCell"/>
</dbReference>
<dbReference type="GO" id="GO:0005829">
    <property type="term" value="C:cytosol"/>
    <property type="evidence" value="ECO:0007669"/>
    <property type="project" value="TreeGrafter"/>
</dbReference>
<dbReference type="CDD" id="cd22534">
    <property type="entry name" value="KH-II_Era"/>
    <property type="match status" value="1"/>
</dbReference>
<feature type="region of interest" description="G2" evidence="8">
    <location>
        <begin position="50"/>
        <end position="54"/>
    </location>
</feature>
<keyword evidence="7" id="KW-0699">rRNA-binding</keyword>
<keyword evidence="5 7" id="KW-0694">RNA-binding</keyword>
<dbReference type="InterPro" id="IPR009019">
    <property type="entry name" value="KH_sf_prok-type"/>
</dbReference>
<dbReference type="HAMAP" id="MF_00367">
    <property type="entry name" value="GTPase_Era"/>
    <property type="match status" value="1"/>
</dbReference>
<keyword evidence="7" id="KW-0472">Membrane</keyword>
<feature type="domain" description="KH type-2" evidence="10">
    <location>
        <begin position="207"/>
        <end position="291"/>
    </location>
</feature>
<dbReference type="Proteomes" id="UP000051934">
    <property type="component" value="Unassembled WGS sequence"/>
</dbReference>
<name>A0A0R2SAC8_9GAMM</name>
<dbReference type="SUPFAM" id="SSF52540">
    <property type="entry name" value="P-loop containing nucleoside triphosphate hydrolases"/>
    <property type="match status" value="1"/>
</dbReference>
<dbReference type="Gene3D" id="3.40.50.300">
    <property type="entry name" value="P-loop containing nucleotide triphosphate hydrolases"/>
    <property type="match status" value="1"/>
</dbReference>
<reference evidence="12 13" key="1">
    <citation type="submission" date="2015-10" db="EMBL/GenBank/DDBJ databases">
        <title>Metagenome-Assembled Genomes uncover a global brackish microbiome.</title>
        <authorList>
            <person name="Hugerth L.W."/>
            <person name="Larsson J."/>
            <person name="Alneberg J."/>
            <person name="Lindh M.V."/>
            <person name="Legrand C."/>
            <person name="Pinhassi J."/>
            <person name="Andersson A.F."/>
        </authorList>
    </citation>
    <scope>NUCLEOTIDE SEQUENCE [LARGE SCALE GENOMIC DNA]</scope>
    <source>
        <strain evidence="12">BACL4 MAG-120507-bin80</strain>
    </source>
</reference>
<dbReference type="InterPro" id="IPR015946">
    <property type="entry name" value="KH_dom-like_a/b"/>
</dbReference>
<dbReference type="FunFam" id="3.30.300.20:FF:000003">
    <property type="entry name" value="GTPase Era"/>
    <property type="match status" value="1"/>
</dbReference>
<dbReference type="EMBL" id="LIBB01000127">
    <property type="protein sequence ID" value="KRO71855.1"/>
    <property type="molecule type" value="Genomic_DNA"/>
</dbReference>
<dbReference type="AlphaFoldDB" id="A0A0R2SAC8"/>
<evidence type="ECO:0000259" key="10">
    <source>
        <dbReference type="PROSITE" id="PS50823"/>
    </source>
</evidence>
<dbReference type="InterPro" id="IPR030388">
    <property type="entry name" value="G_ERA_dom"/>
</dbReference>
<comment type="function">
    <text evidence="7">An essential GTPase that binds both GDP and GTP, with rapid nucleotide exchange. Plays a role in 16S rRNA processing and 30S ribosomal subunit biogenesis and possibly also in cell cycle regulation and energy metabolism.</text>
</comment>
<evidence type="ECO:0000256" key="2">
    <source>
        <dbReference type="ARBA" id="ARBA00020484"/>
    </source>
</evidence>
<evidence type="ECO:0000256" key="9">
    <source>
        <dbReference type="RuleBase" id="RU003761"/>
    </source>
</evidence>
<dbReference type="GO" id="GO:0003924">
    <property type="term" value="F:GTPase activity"/>
    <property type="evidence" value="ECO:0007669"/>
    <property type="project" value="UniProtKB-UniRule"/>
</dbReference>
<dbReference type="FunFam" id="3.40.50.300:FF:000094">
    <property type="entry name" value="GTPase Era"/>
    <property type="match status" value="1"/>
</dbReference>
<dbReference type="InterPro" id="IPR027417">
    <property type="entry name" value="P-loop_NTPase"/>
</dbReference>
<dbReference type="SUPFAM" id="SSF54814">
    <property type="entry name" value="Prokaryotic type KH domain (KH-domain type II)"/>
    <property type="match status" value="1"/>
</dbReference>
<evidence type="ECO:0000256" key="1">
    <source>
        <dbReference type="ARBA" id="ARBA00007921"/>
    </source>
</evidence>
<dbReference type="GO" id="GO:0043024">
    <property type="term" value="F:ribosomal small subunit binding"/>
    <property type="evidence" value="ECO:0007669"/>
    <property type="project" value="TreeGrafter"/>
</dbReference>
<keyword evidence="4 7" id="KW-0547">Nucleotide-binding</keyword>
<keyword evidence="7" id="KW-1003">Cell membrane</keyword>
<dbReference type="Pfam" id="PF01926">
    <property type="entry name" value="MMR_HSR1"/>
    <property type="match status" value="1"/>
</dbReference>
<dbReference type="PANTHER" id="PTHR42698:SF1">
    <property type="entry name" value="GTPASE ERA, MITOCHONDRIAL"/>
    <property type="match status" value="1"/>
</dbReference>
<dbReference type="InterPro" id="IPR005225">
    <property type="entry name" value="Small_GTP-bd"/>
</dbReference>
<keyword evidence="6 7" id="KW-0342">GTP-binding</keyword>
<evidence type="ECO:0000259" key="11">
    <source>
        <dbReference type="PROSITE" id="PS51713"/>
    </source>
</evidence>
<comment type="subunit">
    <text evidence="7">Monomer.</text>
</comment>
<accession>A0A0R2SAC8</accession>
<comment type="subcellular location">
    <subcellularLocation>
        <location evidence="7">Cytoplasm</location>
    </subcellularLocation>
    <subcellularLocation>
        <location evidence="7">Cell membrane</location>
        <topology evidence="7">Peripheral membrane protein</topology>
    </subcellularLocation>
</comment>
<dbReference type="NCBIfam" id="NF000908">
    <property type="entry name" value="PRK00089.1"/>
    <property type="match status" value="1"/>
</dbReference>
<dbReference type="PROSITE" id="PS51713">
    <property type="entry name" value="G_ERA"/>
    <property type="match status" value="1"/>
</dbReference>
<dbReference type="PRINTS" id="PR00326">
    <property type="entry name" value="GTP1OBG"/>
</dbReference>
<gene>
    <name evidence="7" type="primary">era</name>
    <name evidence="12" type="ORF">ABR69_00715</name>
</gene>
<keyword evidence="3 7" id="KW-0690">Ribosome biogenesis</keyword>
<dbReference type="NCBIfam" id="TIGR00231">
    <property type="entry name" value="small_GTP"/>
    <property type="match status" value="1"/>
</dbReference>
<feature type="binding site" evidence="7">
    <location>
        <begin position="24"/>
        <end position="31"/>
    </location>
    <ligand>
        <name>GTP</name>
        <dbReference type="ChEBI" id="CHEBI:37565"/>
    </ligand>
</feature>
<dbReference type="NCBIfam" id="TIGR00436">
    <property type="entry name" value="era"/>
    <property type="match status" value="1"/>
</dbReference>
<dbReference type="GO" id="GO:0000028">
    <property type="term" value="P:ribosomal small subunit assembly"/>
    <property type="evidence" value="ECO:0007669"/>
    <property type="project" value="TreeGrafter"/>
</dbReference>
<dbReference type="InterPro" id="IPR005662">
    <property type="entry name" value="GTPase_Era-like"/>
</dbReference>
<dbReference type="CDD" id="cd04163">
    <property type="entry name" value="Era"/>
    <property type="match status" value="1"/>
</dbReference>
<evidence type="ECO:0000256" key="3">
    <source>
        <dbReference type="ARBA" id="ARBA00022517"/>
    </source>
</evidence>
<evidence type="ECO:0000313" key="13">
    <source>
        <dbReference type="Proteomes" id="UP000051934"/>
    </source>
</evidence>
<organism evidence="12 13">
    <name type="scientific">OM182 bacterium BACL3 MAG-120507-bin80</name>
    <dbReference type="NCBI Taxonomy" id="1655577"/>
    <lineage>
        <taxon>Bacteria</taxon>
        <taxon>Pseudomonadati</taxon>
        <taxon>Pseudomonadota</taxon>
        <taxon>Gammaproteobacteria</taxon>
        <taxon>OMG group</taxon>
        <taxon>OM182 clade</taxon>
    </lineage>
</organism>
<dbReference type="InterPro" id="IPR004044">
    <property type="entry name" value="KH_dom_type_2"/>
</dbReference>
<dbReference type="Pfam" id="PF07650">
    <property type="entry name" value="KH_2"/>
    <property type="match status" value="1"/>
</dbReference>
<sequence>MSDQDVETNEEDSETRCGFVAIVGRPNVGKSTLLNHMLKQKISITSRKPQTTRHRILGISTENGAQCLFVDTPGLHAPTGKALNRVMNDTVHNVIKDVDVVLFVVERFIWNEADERVLEALKYSEVPVLLIINKIDLVKDKAQLLPHIAELSSKRQFAEIVPVSALGGHNLEPLEGLIRGYLPKSQFLFPDDQVTDRSSRFLASELIREKVTRQLGDELPYDVTVEIEKFEQIGPTLHIHGLILVDRKGQKRIIVGAEGDRLKQIGTAAREDMEISFECKVMLHLWVKVKSGWADDERALQSLGYSDR</sequence>
<feature type="domain" description="Era-type G" evidence="11">
    <location>
        <begin position="16"/>
        <end position="184"/>
    </location>
</feature>